<evidence type="ECO:0000313" key="1">
    <source>
        <dbReference type="EMBL" id="KAI6657804.1"/>
    </source>
</evidence>
<name>A0AAV7KB11_9METZ</name>
<accession>A0AAV7KB11</accession>
<sequence>MTFKPTSMIFFSKVKYMSIKLINVNLSFSSQDESSSREINLPSQLNSPLCVSRVDTDSRFLVKRTDQRNSGFGIMNKNGSHHPHRKKLKFLRPVLSMLKIPKPLAPASQLGFFDFPDSGVIDNKNGESISENTRTPFTGSKVSNIFSECYQSFVGLRQERTPLEQNRINREVVKTVCKLMKEIKLIRMEHNKCNRSKREIKCRRVDLSTDIDLQIPTRLSLQENREL</sequence>
<dbReference type="Proteomes" id="UP001165289">
    <property type="component" value="Unassembled WGS sequence"/>
</dbReference>
<proteinExistence type="predicted"/>
<gene>
    <name evidence="1" type="ORF">LOD99_546</name>
</gene>
<keyword evidence="2" id="KW-1185">Reference proteome</keyword>
<dbReference type="AlphaFoldDB" id="A0AAV7KB11"/>
<organism evidence="1 2">
    <name type="scientific">Oopsacas minuta</name>
    <dbReference type="NCBI Taxonomy" id="111878"/>
    <lineage>
        <taxon>Eukaryota</taxon>
        <taxon>Metazoa</taxon>
        <taxon>Porifera</taxon>
        <taxon>Hexactinellida</taxon>
        <taxon>Hexasterophora</taxon>
        <taxon>Lyssacinosida</taxon>
        <taxon>Leucopsacidae</taxon>
        <taxon>Oopsacas</taxon>
    </lineage>
</organism>
<reference evidence="1 2" key="1">
    <citation type="journal article" date="2023" name="BMC Biol.">
        <title>The compact genome of the sponge Oopsacas minuta (Hexactinellida) is lacking key metazoan core genes.</title>
        <authorList>
            <person name="Santini S."/>
            <person name="Schenkelaars Q."/>
            <person name="Jourda C."/>
            <person name="Duchesne M."/>
            <person name="Belahbib H."/>
            <person name="Rocher C."/>
            <person name="Selva M."/>
            <person name="Riesgo A."/>
            <person name="Vervoort M."/>
            <person name="Leys S.P."/>
            <person name="Kodjabachian L."/>
            <person name="Le Bivic A."/>
            <person name="Borchiellini C."/>
            <person name="Claverie J.M."/>
            <person name="Renard E."/>
        </authorList>
    </citation>
    <scope>NUCLEOTIDE SEQUENCE [LARGE SCALE GENOMIC DNA]</scope>
    <source>
        <strain evidence="1">SPO-2</strain>
    </source>
</reference>
<protein>
    <submittedName>
        <fullName evidence="1">Uncharacterized protein</fullName>
    </submittedName>
</protein>
<dbReference type="EMBL" id="JAKMXF010000111">
    <property type="protein sequence ID" value="KAI6657804.1"/>
    <property type="molecule type" value="Genomic_DNA"/>
</dbReference>
<comment type="caution">
    <text evidence="1">The sequence shown here is derived from an EMBL/GenBank/DDBJ whole genome shotgun (WGS) entry which is preliminary data.</text>
</comment>
<evidence type="ECO:0000313" key="2">
    <source>
        <dbReference type="Proteomes" id="UP001165289"/>
    </source>
</evidence>